<proteinExistence type="predicted"/>
<dbReference type="PROSITE" id="PS50297">
    <property type="entry name" value="ANK_REP_REGION"/>
    <property type="match status" value="1"/>
</dbReference>
<dbReference type="InterPro" id="IPR002110">
    <property type="entry name" value="Ankyrin_rpt"/>
</dbReference>
<keyword evidence="4" id="KW-1185">Reference proteome</keyword>
<evidence type="ECO:0000256" key="1">
    <source>
        <dbReference type="PROSITE-ProRule" id="PRU00023"/>
    </source>
</evidence>
<keyword evidence="1" id="KW-0040">ANK repeat</keyword>
<dbReference type="SUPFAM" id="SSF140860">
    <property type="entry name" value="Pseudo ankyrin repeat-like"/>
    <property type="match status" value="1"/>
</dbReference>
<reference evidence="3 4" key="2">
    <citation type="submission" date="2024-07" db="EMBL/GenBank/DDBJ databases">
        <authorList>
            <person name="Akdeniz Z."/>
        </authorList>
    </citation>
    <scope>NUCLEOTIDE SEQUENCE [LARGE SCALE GENOMIC DNA]</scope>
</reference>
<sequence>MSSCKKFINVRWFEAAKQNNAQYIVNNKHMCIKAVDERITNYSQNIYNGFTALHYAIIFGNIKIINLLAEEILITTKSQFEHVLNNKDAICPRNQSVLSLAIIFKRQNLFGEIMKILNDDKKLFNKFLTLVDSEKKNFMYYSLLTGYGIQLLLNPVFTQQHIIKVLNMKPNPIIFFCESDLSGLAQLIELQNIYPDVCDEMMLKTVDHDNIMTVAKRQFEGCGQYFEIIRSMCLQAFQRQVLNKNSRKIVEQFTDGKSMSELFGVRI</sequence>
<gene>
    <name evidence="2" type="ORF">HINF_LOCUS14806</name>
    <name evidence="3" type="ORF">HINF_LOCUS1718</name>
</gene>
<comment type="caution">
    <text evidence="2">The sequence shown here is derived from an EMBL/GenBank/DDBJ whole genome shotgun (WGS) entry which is preliminary data.</text>
</comment>
<dbReference type="EMBL" id="CATOUU010000380">
    <property type="protein sequence ID" value="CAI9927161.1"/>
    <property type="molecule type" value="Genomic_DNA"/>
</dbReference>
<accession>A0AA86TSN0</accession>
<dbReference type="EMBL" id="CAXDID020000003">
    <property type="protein sequence ID" value="CAL5972064.1"/>
    <property type="molecule type" value="Genomic_DNA"/>
</dbReference>
<evidence type="ECO:0000313" key="3">
    <source>
        <dbReference type="EMBL" id="CAL5972064.1"/>
    </source>
</evidence>
<feature type="repeat" description="ANK" evidence="1">
    <location>
        <begin position="48"/>
        <end position="70"/>
    </location>
</feature>
<dbReference type="InterPro" id="IPR036770">
    <property type="entry name" value="Ankyrin_rpt-contain_sf"/>
</dbReference>
<dbReference type="PROSITE" id="PS50088">
    <property type="entry name" value="ANK_REPEAT"/>
    <property type="match status" value="1"/>
</dbReference>
<evidence type="ECO:0000313" key="4">
    <source>
        <dbReference type="Proteomes" id="UP001642409"/>
    </source>
</evidence>
<dbReference type="Proteomes" id="UP001642409">
    <property type="component" value="Unassembled WGS sequence"/>
</dbReference>
<evidence type="ECO:0008006" key="5">
    <source>
        <dbReference type="Google" id="ProtNLM"/>
    </source>
</evidence>
<organism evidence="2">
    <name type="scientific">Hexamita inflata</name>
    <dbReference type="NCBI Taxonomy" id="28002"/>
    <lineage>
        <taxon>Eukaryota</taxon>
        <taxon>Metamonada</taxon>
        <taxon>Diplomonadida</taxon>
        <taxon>Hexamitidae</taxon>
        <taxon>Hexamitinae</taxon>
        <taxon>Hexamita</taxon>
    </lineage>
</organism>
<dbReference type="Gene3D" id="1.25.40.20">
    <property type="entry name" value="Ankyrin repeat-containing domain"/>
    <property type="match status" value="1"/>
</dbReference>
<reference evidence="2" key="1">
    <citation type="submission" date="2023-06" db="EMBL/GenBank/DDBJ databases">
        <authorList>
            <person name="Kurt Z."/>
        </authorList>
    </citation>
    <scope>NUCLEOTIDE SEQUENCE</scope>
</reference>
<protein>
    <recommendedName>
        <fullName evidence="5">Ankyrin repeat-containing protein</fullName>
    </recommendedName>
</protein>
<evidence type="ECO:0000313" key="2">
    <source>
        <dbReference type="EMBL" id="CAI9927161.1"/>
    </source>
</evidence>
<name>A0AA86TSN0_9EUKA</name>
<dbReference type="AlphaFoldDB" id="A0AA86TSN0"/>